<protein>
    <submittedName>
        <fullName evidence="2">Uncharacterized protein</fullName>
    </submittedName>
</protein>
<dbReference type="AlphaFoldDB" id="A0A392VZG0"/>
<evidence type="ECO:0000313" key="3">
    <source>
        <dbReference type="Proteomes" id="UP000265520"/>
    </source>
</evidence>
<feature type="non-terminal residue" evidence="2">
    <location>
        <position position="46"/>
    </location>
</feature>
<name>A0A392VZG0_9FABA</name>
<evidence type="ECO:0000313" key="2">
    <source>
        <dbReference type="EMBL" id="MCI93768.1"/>
    </source>
</evidence>
<feature type="region of interest" description="Disordered" evidence="1">
    <location>
        <begin position="25"/>
        <end position="46"/>
    </location>
</feature>
<evidence type="ECO:0000256" key="1">
    <source>
        <dbReference type="SAM" id="MobiDB-lite"/>
    </source>
</evidence>
<organism evidence="2 3">
    <name type="scientific">Trifolium medium</name>
    <dbReference type="NCBI Taxonomy" id="97028"/>
    <lineage>
        <taxon>Eukaryota</taxon>
        <taxon>Viridiplantae</taxon>
        <taxon>Streptophyta</taxon>
        <taxon>Embryophyta</taxon>
        <taxon>Tracheophyta</taxon>
        <taxon>Spermatophyta</taxon>
        <taxon>Magnoliopsida</taxon>
        <taxon>eudicotyledons</taxon>
        <taxon>Gunneridae</taxon>
        <taxon>Pentapetalae</taxon>
        <taxon>rosids</taxon>
        <taxon>fabids</taxon>
        <taxon>Fabales</taxon>
        <taxon>Fabaceae</taxon>
        <taxon>Papilionoideae</taxon>
        <taxon>50 kb inversion clade</taxon>
        <taxon>NPAAA clade</taxon>
        <taxon>Hologalegina</taxon>
        <taxon>IRL clade</taxon>
        <taxon>Trifolieae</taxon>
        <taxon>Trifolium</taxon>
    </lineage>
</organism>
<sequence>MSNSAKSPPQEVLYSKITEATPLTTVLPSCPMKKEKRSSKKDKSSQ</sequence>
<dbReference type="EMBL" id="LXQA011338081">
    <property type="protein sequence ID" value="MCI93768.1"/>
    <property type="molecule type" value="Genomic_DNA"/>
</dbReference>
<accession>A0A392VZG0</accession>
<proteinExistence type="predicted"/>
<reference evidence="2 3" key="1">
    <citation type="journal article" date="2018" name="Front. Plant Sci.">
        <title>Red Clover (Trifolium pratense) and Zigzag Clover (T. medium) - A Picture of Genomic Similarities and Differences.</title>
        <authorList>
            <person name="Dluhosova J."/>
            <person name="Istvanek J."/>
            <person name="Nedelnik J."/>
            <person name="Repkova J."/>
        </authorList>
    </citation>
    <scope>NUCLEOTIDE SEQUENCE [LARGE SCALE GENOMIC DNA]</scope>
    <source>
        <strain evidence="3">cv. 10/8</strain>
        <tissue evidence="2">Leaf</tissue>
    </source>
</reference>
<dbReference type="Proteomes" id="UP000265520">
    <property type="component" value="Unassembled WGS sequence"/>
</dbReference>
<comment type="caution">
    <text evidence="2">The sequence shown here is derived from an EMBL/GenBank/DDBJ whole genome shotgun (WGS) entry which is preliminary data.</text>
</comment>
<keyword evidence="3" id="KW-1185">Reference proteome</keyword>